<dbReference type="RefSeq" id="WP_043065672.1">
    <property type="nucleotide sequence ID" value="NZ_BJOA01000292.1"/>
</dbReference>
<dbReference type="Proteomes" id="UP000037269">
    <property type="component" value="Unassembled WGS sequence"/>
</dbReference>
<dbReference type="Pfam" id="PF00561">
    <property type="entry name" value="Abhydrolase_1"/>
    <property type="match status" value="1"/>
</dbReference>
<dbReference type="InterPro" id="IPR029058">
    <property type="entry name" value="AB_hydrolase_fold"/>
</dbReference>
<dbReference type="Gene3D" id="3.40.50.1820">
    <property type="entry name" value="alpha/beta hydrolase"/>
    <property type="match status" value="1"/>
</dbReference>
<evidence type="ECO:0000313" key="5">
    <source>
        <dbReference type="Proteomes" id="UP000182836"/>
    </source>
</evidence>
<dbReference type="EMBL" id="LGUG01000004">
    <property type="protein sequence ID" value="KON97722.1"/>
    <property type="molecule type" value="Genomic_DNA"/>
</dbReference>
<keyword evidence="4" id="KW-1185">Reference proteome</keyword>
<dbReference type="PANTHER" id="PTHR45763">
    <property type="entry name" value="HYDROLASE, ALPHA/BETA FOLD FAMILY PROTEIN, EXPRESSED-RELATED"/>
    <property type="match status" value="1"/>
</dbReference>
<dbReference type="AlphaFoldDB" id="A0A0D1YBB2"/>
<dbReference type="EMBL" id="FNED01000064">
    <property type="protein sequence ID" value="SDK51893.1"/>
    <property type="molecule type" value="Genomic_DNA"/>
</dbReference>
<accession>A0A0D1YBB2</accession>
<dbReference type="PATRIC" id="fig|47500.8.peg.6280"/>
<sequence length="294" mass="33654">MEQNGQILQLNDGRKLGYIQYGKKDGIPIFLSHGTPGSRIWFLDDDEVSNSLGIRLISIDRPGYGLSDLKPNRTVLDWTDDVEELANYLQIENFSVIGVSGGGAYAAACGYKIPQRINSIAMVSSVTPFKDGKPPKAMVKENRIAFWLSKNAPWILKLSYKSMVKIMDKSPDKFKKGLKNGNKHLTDWDRQFLQTDEHLEATFRHLREAYRNQVDEGATEPYLLSKYWGFDLKDIKVPVYLFHGEEDKMAPVEEIKKVSRIIPECQLHLIPDAGHFLTEDNKIWERILREVIIN</sequence>
<organism evidence="2 4">
    <name type="scientific">Aneurinibacillus migulanus</name>
    <name type="common">Bacillus migulanus</name>
    <dbReference type="NCBI Taxonomy" id="47500"/>
    <lineage>
        <taxon>Bacteria</taxon>
        <taxon>Bacillati</taxon>
        <taxon>Bacillota</taxon>
        <taxon>Bacilli</taxon>
        <taxon>Bacillales</taxon>
        <taxon>Paenibacillaceae</taxon>
        <taxon>Aneurinibacillus group</taxon>
        <taxon>Aneurinibacillus</taxon>
    </lineage>
</organism>
<evidence type="ECO:0000313" key="2">
    <source>
        <dbReference type="EMBL" id="KON97722.1"/>
    </source>
</evidence>
<dbReference type="PRINTS" id="PR00111">
    <property type="entry name" value="ABHYDROLASE"/>
</dbReference>
<dbReference type="OrthoDB" id="9773293at2"/>
<dbReference type="GeneID" id="42307829"/>
<reference evidence="3 5" key="2">
    <citation type="submission" date="2016-10" db="EMBL/GenBank/DDBJ databases">
        <authorList>
            <person name="de Groot N.N."/>
        </authorList>
    </citation>
    <scope>NUCLEOTIDE SEQUENCE [LARGE SCALE GENOMIC DNA]</scope>
    <source>
        <strain evidence="3 5">DSM 2895</strain>
    </source>
</reference>
<evidence type="ECO:0000313" key="3">
    <source>
        <dbReference type="EMBL" id="SDK51893.1"/>
    </source>
</evidence>
<reference evidence="2 4" key="1">
    <citation type="submission" date="2015-07" db="EMBL/GenBank/DDBJ databases">
        <title>Fjat-14205 dsm 2895.</title>
        <authorList>
            <person name="Liu B."/>
            <person name="Wang J."/>
            <person name="Zhu Y."/>
            <person name="Liu G."/>
            <person name="Chen Q."/>
            <person name="Chen Z."/>
            <person name="Lan J."/>
            <person name="Che J."/>
            <person name="Ge C."/>
            <person name="Shi H."/>
            <person name="Pan Z."/>
            <person name="Liu X."/>
        </authorList>
    </citation>
    <scope>NUCLEOTIDE SEQUENCE [LARGE SCALE GENOMIC DNA]</scope>
    <source>
        <strain evidence="2 4">DSM 2895</strain>
    </source>
</reference>
<dbReference type="Proteomes" id="UP000182836">
    <property type="component" value="Unassembled WGS sequence"/>
</dbReference>
<evidence type="ECO:0000313" key="4">
    <source>
        <dbReference type="Proteomes" id="UP000037269"/>
    </source>
</evidence>
<dbReference type="SUPFAM" id="SSF53474">
    <property type="entry name" value="alpha/beta-Hydrolases"/>
    <property type="match status" value="1"/>
</dbReference>
<dbReference type="InterPro" id="IPR000073">
    <property type="entry name" value="AB_hydrolase_1"/>
</dbReference>
<protein>
    <submittedName>
        <fullName evidence="2">Peptidase</fullName>
    </submittedName>
    <submittedName>
        <fullName evidence="3">Pimeloyl-ACP methyl ester carboxylesterase</fullName>
    </submittedName>
</protein>
<feature type="domain" description="AB hydrolase-1" evidence="1">
    <location>
        <begin position="28"/>
        <end position="281"/>
    </location>
</feature>
<gene>
    <name evidence="2" type="ORF">AF333_22075</name>
    <name evidence="3" type="ORF">SAMN04487909_16412</name>
</gene>
<evidence type="ECO:0000259" key="1">
    <source>
        <dbReference type="Pfam" id="PF00561"/>
    </source>
</evidence>
<name>A0A0D1YBB2_ANEMI</name>
<dbReference type="PANTHER" id="PTHR45763:SF46">
    <property type="entry name" value="AB HYDROLASE-1 DOMAIN-CONTAINING PROTEIN"/>
    <property type="match status" value="1"/>
</dbReference>
<dbReference type="STRING" id="47500.AF333_22075"/>
<proteinExistence type="predicted"/>